<dbReference type="Proteomes" id="UP001423409">
    <property type="component" value="Unassembled WGS sequence"/>
</dbReference>
<keyword evidence="3" id="KW-0547">Nucleotide-binding</keyword>
<feature type="domain" description="AGC-kinase C-terminal" evidence="7">
    <location>
        <begin position="602"/>
        <end position="646"/>
    </location>
</feature>
<comment type="caution">
    <text evidence="8">The sequence shown here is derived from an EMBL/GenBank/DDBJ whole genome shotgun (WGS) entry which is preliminary data.</text>
</comment>
<dbReference type="RefSeq" id="WP_345442592.1">
    <property type="nucleotide sequence ID" value="NZ_BAABQU010000008.1"/>
</dbReference>
<evidence type="ECO:0000256" key="2">
    <source>
        <dbReference type="ARBA" id="ARBA00022679"/>
    </source>
</evidence>
<proteinExistence type="predicted"/>
<evidence type="ECO:0000256" key="5">
    <source>
        <dbReference type="ARBA" id="ARBA00022840"/>
    </source>
</evidence>
<dbReference type="EMBL" id="BAABQU010000008">
    <property type="protein sequence ID" value="GAA5439405.1"/>
    <property type="molecule type" value="Genomic_DNA"/>
</dbReference>
<evidence type="ECO:0000256" key="3">
    <source>
        <dbReference type="ARBA" id="ARBA00022741"/>
    </source>
</evidence>
<dbReference type="PROSITE" id="PS51285">
    <property type="entry name" value="AGC_KINASE_CTER"/>
    <property type="match status" value="1"/>
</dbReference>
<keyword evidence="1" id="KW-0723">Serine/threonine-protein kinase</keyword>
<protein>
    <recommendedName>
        <fullName evidence="7">AGC-kinase C-terminal domain-containing protein</fullName>
    </recommendedName>
</protein>
<organism evidence="8 9">
    <name type="scientific">Deinococcus caeni</name>
    <dbReference type="NCBI Taxonomy" id="569127"/>
    <lineage>
        <taxon>Bacteria</taxon>
        <taxon>Thermotogati</taxon>
        <taxon>Deinococcota</taxon>
        <taxon>Deinococci</taxon>
        <taxon>Deinococcales</taxon>
        <taxon>Deinococcaceae</taxon>
        <taxon>Deinococcus</taxon>
    </lineage>
</organism>
<keyword evidence="5" id="KW-0067">ATP-binding</keyword>
<keyword evidence="2" id="KW-0808">Transferase</keyword>
<evidence type="ECO:0000256" key="6">
    <source>
        <dbReference type="SAM" id="MobiDB-lite"/>
    </source>
</evidence>
<evidence type="ECO:0000313" key="8">
    <source>
        <dbReference type="EMBL" id="GAA5439405.1"/>
    </source>
</evidence>
<evidence type="ECO:0000256" key="4">
    <source>
        <dbReference type="ARBA" id="ARBA00022777"/>
    </source>
</evidence>
<name>A0ABP9UAA8_9DEIO</name>
<dbReference type="InterPro" id="IPR000961">
    <property type="entry name" value="AGC-kinase_C"/>
</dbReference>
<keyword evidence="9" id="KW-1185">Reference proteome</keyword>
<accession>A0ABP9UAA8</accession>
<reference evidence="8 9" key="1">
    <citation type="submission" date="2024-02" db="EMBL/GenBank/DDBJ databases">
        <title>Deinococcus caeni NBRC 101312.</title>
        <authorList>
            <person name="Ichikawa N."/>
            <person name="Katano-Makiyama Y."/>
            <person name="Hidaka K."/>
        </authorList>
    </citation>
    <scope>NUCLEOTIDE SEQUENCE [LARGE SCALE GENOMIC DNA]</scope>
    <source>
        <strain evidence="8 9">NBRC 101312</strain>
    </source>
</reference>
<evidence type="ECO:0000256" key="1">
    <source>
        <dbReference type="ARBA" id="ARBA00022527"/>
    </source>
</evidence>
<evidence type="ECO:0000259" key="7">
    <source>
        <dbReference type="PROSITE" id="PS51285"/>
    </source>
</evidence>
<keyword evidence="4" id="KW-0418">Kinase</keyword>
<feature type="region of interest" description="Disordered" evidence="6">
    <location>
        <begin position="621"/>
        <end position="646"/>
    </location>
</feature>
<evidence type="ECO:0000313" key="9">
    <source>
        <dbReference type="Proteomes" id="UP001423409"/>
    </source>
</evidence>
<gene>
    <name evidence="8" type="ORF">Dcae01_00905</name>
</gene>
<feature type="compositionally biased region" description="Polar residues" evidence="6">
    <location>
        <begin position="629"/>
        <end position="646"/>
    </location>
</feature>
<sequence length="646" mass="68102">MTTIVTVLGGCLVIAVVLSMTATVTLNSQRNTNDNRLGLEAQYAAESALARAQAQADLYAESLNSIVIPQGTQQSSILNQLGAVCGLASAVTLPLNIFNLPVAGQKLCDVPVLTGSALDNQLAFFRNNVAKPASMSDDAWKTYWRNMFGGKDAVLLAKTTAAPTTATGTLETEVKGGLTMTEVRVYPDNTMRVLITSNPVVSSTTLKSGGKVIAQRTYSAGSVQSREIKVSQPPFSEYQYFVNRRTLPGTTATGNGSRLVFWDEDTFEGRVHANGAFDKTAPLFYATTATKGPRFLGKYTSTSSPLEYATATKPTPSTMFKGGFQLGVPAVALPSNANDQRLAAAGVQAGQCTTTTDACLKEKFGAASVTNGIIKNGVYFSSGTATASNTGSGFGSNGTGGIYVKGNVDDLKLSKNGEFQRIEIVQAGKTTTFEQTGPTSWRVKEGSTVIKTMTNSTFNGMVFVDGAIGDQNTMGSNGLRGDGADTPDIAAKSQLTVAASGNIFIKDNLTYTDNAKDKPNSSNVLGVYSEGGNIKVNGPANRDITIDGTLMASATGKGFGTVDYNTRTGGTPPPKINLTGGIIEEQSQGVGVVGPPNTGYSRNFKWDDRLAKGLTPPFFPTQGHYEATPNFTKLSDPQNFRAEQQQ</sequence>